<reference evidence="2" key="1">
    <citation type="journal article" date="2021" name="Nat. Commun.">
        <title>Genetic determinants of endophytism in the Arabidopsis root mycobiome.</title>
        <authorList>
            <person name="Mesny F."/>
            <person name="Miyauchi S."/>
            <person name="Thiergart T."/>
            <person name="Pickel B."/>
            <person name="Atanasova L."/>
            <person name="Karlsson M."/>
            <person name="Huettel B."/>
            <person name="Barry K.W."/>
            <person name="Haridas S."/>
            <person name="Chen C."/>
            <person name="Bauer D."/>
            <person name="Andreopoulos W."/>
            <person name="Pangilinan J."/>
            <person name="LaButti K."/>
            <person name="Riley R."/>
            <person name="Lipzen A."/>
            <person name="Clum A."/>
            <person name="Drula E."/>
            <person name="Henrissat B."/>
            <person name="Kohler A."/>
            <person name="Grigoriev I.V."/>
            <person name="Martin F.M."/>
            <person name="Hacquard S."/>
        </authorList>
    </citation>
    <scope>NUCLEOTIDE SEQUENCE</scope>
    <source>
        <strain evidence="2">MPI-SDFR-AT-0120</strain>
    </source>
</reference>
<evidence type="ECO:0000313" key="2">
    <source>
        <dbReference type="EMBL" id="KAH7092352.1"/>
    </source>
</evidence>
<dbReference type="EMBL" id="JAGMVJ010000003">
    <property type="protein sequence ID" value="KAH7092352.1"/>
    <property type="molecule type" value="Genomic_DNA"/>
</dbReference>
<gene>
    <name evidence="2" type="ORF">FB567DRAFT_614260</name>
</gene>
<dbReference type="Proteomes" id="UP000813461">
    <property type="component" value="Unassembled WGS sequence"/>
</dbReference>
<dbReference type="AlphaFoldDB" id="A0A8K0RDH2"/>
<evidence type="ECO:0000313" key="3">
    <source>
        <dbReference type="Proteomes" id="UP000813461"/>
    </source>
</evidence>
<evidence type="ECO:0000256" key="1">
    <source>
        <dbReference type="SAM" id="MobiDB-lite"/>
    </source>
</evidence>
<feature type="region of interest" description="Disordered" evidence="1">
    <location>
        <begin position="294"/>
        <end position="326"/>
    </location>
</feature>
<comment type="caution">
    <text evidence="2">The sequence shown here is derived from an EMBL/GenBank/DDBJ whole genome shotgun (WGS) entry which is preliminary data.</text>
</comment>
<name>A0A8K0RDH2_9PLEO</name>
<accession>A0A8K0RDH2</accession>
<proteinExistence type="predicted"/>
<sequence>MQDGETPQQVATSLANRQAYLRAVNDLQDGWRRFYAEGHKWAMADVAEATGFALVRARRQWNLCQSLQAQPPVVQVNIAVLHMWLRRRTQRFYQCSSARRSRALRSGVTSPPITCWRRILRLRATYLTFIVSQRTLTLRTHLSWQVRDKKVSAHIRALHQNPGLDDAECGDWQDAGETAAQRDVREANRQGYLQGVADLRELWRATNTEAAKVEGTAAGRTKGYERIRHQRAQALYLRLQNEPPAVQINVNMLNNAAQAEQAKLLPMTVRPQGQRRAYWRDSFSQDMLASHLESSRHVVESSQSRRGARQPPSCGTGPHPSIFDDVEQPLGTILRPGVTQYDWPSGGKWQDRSRKAYAKIRRIHEEFGMDDEAEFGDWQDVPIIRPATQASRDAPATSKVSQT</sequence>
<dbReference type="OrthoDB" id="3684823at2759"/>
<protein>
    <submittedName>
        <fullName evidence="2">Uncharacterized protein</fullName>
    </submittedName>
</protein>
<keyword evidence="3" id="KW-1185">Reference proteome</keyword>
<organism evidence="2 3">
    <name type="scientific">Paraphoma chrysanthemicola</name>
    <dbReference type="NCBI Taxonomy" id="798071"/>
    <lineage>
        <taxon>Eukaryota</taxon>
        <taxon>Fungi</taxon>
        <taxon>Dikarya</taxon>
        <taxon>Ascomycota</taxon>
        <taxon>Pezizomycotina</taxon>
        <taxon>Dothideomycetes</taxon>
        <taxon>Pleosporomycetidae</taxon>
        <taxon>Pleosporales</taxon>
        <taxon>Pleosporineae</taxon>
        <taxon>Phaeosphaeriaceae</taxon>
        <taxon>Paraphoma</taxon>
    </lineage>
</organism>